<evidence type="ECO:0000259" key="2">
    <source>
        <dbReference type="PROSITE" id="PS50041"/>
    </source>
</evidence>
<reference evidence="3" key="1">
    <citation type="submission" date="2018-11" db="EMBL/GenBank/DDBJ databases">
        <authorList>
            <person name="Alioto T."/>
            <person name="Alioto T."/>
        </authorList>
    </citation>
    <scope>NUCLEOTIDE SEQUENCE</scope>
</reference>
<dbReference type="InterPro" id="IPR016187">
    <property type="entry name" value="CTDL_fold"/>
</dbReference>
<dbReference type="InterPro" id="IPR016186">
    <property type="entry name" value="C-type_lectin-like/link_sf"/>
</dbReference>
<proteinExistence type="predicted"/>
<feature type="signal peptide" evidence="1">
    <location>
        <begin position="1"/>
        <end position="20"/>
    </location>
</feature>
<dbReference type="SUPFAM" id="SSF56436">
    <property type="entry name" value="C-type lectin-like"/>
    <property type="match status" value="1"/>
</dbReference>
<comment type="caution">
    <text evidence="3">The sequence shown here is derived from an EMBL/GenBank/DDBJ whole genome shotgun (WGS) entry which is preliminary data.</text>
</comment>
<organism evidence="3 4">
    <name type="scientific">Mytilus galloprovincialis</name>
    <name type="common">Mediterranean mussel</name>
    <dbReference type="NCBI Taxonomy" id="29158"/>
    <lineage>
        <taxon>Eukaryota</taxon>
        <taxon>Metazoa</taxon>
        <taxon>Spiralia</taxon>
        <taxon>Lophotrochozoa</taxon>
        <taxon>Mollusca</taxon>
        <taxon>Bivalvia</taxon>
        <taxon>Autobranchia</taxon>
        <taxon>Pteriomorphia</taxon>
        <taxon>Mytilida</taxon>
        <taxon>Mytiloidea</taxon>
        <taxon>Mytilidae</taxon>
        <taxon>Mytilinae</taxon>
        <taxon>Mytilus</taxon>
    </lineage>
</organism>
<dbReference type="AlphaFoldDB" id="A0A8B6BWR1"/>
<feature type="chain" id="PRO_5032612490" description="C-type lectin domain-containing protein" evidence="1">
    <location>
        <begin position="21"/>
        <end position="213"/>
    </location>
</feature>
<dbReference type="Pfam" id="PF00059">
    <property type="entry name" value="Lectin_C"/>
    <property type="match status" value="1"/>
</dbReference>
<dbReference type="Proteomes" id="UP000596742">
    <property type="component" value="Unassembled WGS sequence"/>
</dbReference>
<keyword evidence="1" id="KW-0732">Signal</keyword>
<sequence length="213" mass="23747">MIKCCCLIVIIFCKIDVSDGGILSKICLVSNGTCGKKGVSCNETFGPEWTRNGSCCNIRPCCKFFKALCVPETCPEGFRLVSNQPSSAHCYMYHAHEKGWEEALDSCASTDGAYLWRPNTEQEGIAVYNEYRITYPFITWTSANDRDNDGIFTFSNDNGLLSFDDLPFGEDISDDGVCVNIVNIGSSWGWKKSPCTTVLPYMCEYKLVHRVCP</sequence>
<evidence type="ECO:0000256" key="1">
    <source>
        <dbReference type="SAM" id="SignalP"/>
    </source>
</evidence>
<dbReference type="OrthoDB" id="6129097at2759"/>
<feature type="domain" description="C-type lectin" evidence="2">
    <location>
        <begin position="86"/>
        <end position="204"/>
    </location>
</feature>
<dbReference type="EMBL" id="UYJE01000849">
    <property type="protein sequence ID" value="VDH97008.1"/>
    <property type="molecule type" value="Genomic_DNA"/>
</dbReference>
<name>A0A8B6BWR1_MYTGA</name>
<evidence type="ECO:0000313" key="4">
    <source>
        <dbReference type="Proteomes" id="UP000596742"/>
    </source>
</evidence>
<evidence type="ECO:0000313" key="3">
    <source>
        <dbReference type="EMBL" id="VDH97008.1"/>
    </source>
</evidence>
<protein>
    <recommendedName>
        <fullName evidence="2">C-type lectin domain-containing protein</fullName>
    </recommendedName>
</protein>
<dbReference type="Gene3D" id="3.10.100.10">
    <property type="entry name" value="Mannose-Binding Protein A, subunit A"/>
    <property type="match status" value="1"/>
</dbReference>
<gene>
    <name evidence="3" type="ORF">MGAL_10B080040</name>
</gene>
<dbReference type="SMART" id="SM00034">
    <property type="entry name" value="CLECT"/>
    <property type="match status" value="1"/>
</dbReference>
<dbReference type="CDD" id="cd00037">
    <property type="entry name" value="CLECT"/>
    <property type="match status" value="1"/>
</dbReference>
<dbReference type="PROSITE" id="PS50041">
    <property type="entry name" value="C_TYPE_LECTIN_2"/>
    <property type="match status" value="1"/>
</dbReference>
<dbReference type="InterPro" id="IPR001304">
    <property type="entry name" value="C-type_lectin-like"/>
</dbReference>
<keyword evidence="4" id="KW-1185">Reference proteome</keyword>
<accession>A0A8B6BWR1</accession>